<name>A0A7R8YRN7_HERIL</name>
<proteinExistence type="predicted"/>
<keyword evidence="2" id="KW-1185">Reference proteome</keyword>
<dbReference type="AlphaFoldDB" id="A0A7R8YRN7"/>
<evidence type="ECO:0000313" key="1">
    <source>
        <dbReference type="EMBL" id="CAD7079679.1"/>
    </source>
</evidence>
<protein>
    <submittedName>
        <fullName evidence="1">Uncharacterized protein</fullName>
    </submittedName>
</protein>
<sequence>MQSSRLGRLPEHFGKRDGLQENYGDLNFGYHGLLFEVGNELGSGNALGHMQYTFEDNYGGYKSRKIKSRGGNLIPLNDAEEDRYDDISRQPMNQFSQRFPEQPCYGGMGESRCAIKKMRRRRCMGGGRLKCEPYMLPYNTTYYPCGFYGPCIQLCPYVPLMAF</sequence>
<reference evidence="1 2" key="1">
    <citation type="submission" date="2020-11" db="EMBL/GenBank/DDBJ databases">
        <authorList>
            <person name="Wallbank WR R."/>
            <person name="Pardo Diaz C."/>
            <person name="Kozak K."/>
            <person name="Martin S."/>
            <person name="Jiggins C."/>
            <person name="Moest M."/>
            <person name="Warren A I."/>
            <person name="Generalovic N T."/>
            <person name="Byers J.R.P. K."/>
            <person name="Montejo-Kovacevich G."/>
            <person name="Yen C E."/>
        </authorList>
    </citation>
    <scope>NUCLEOTIDE SEQUENCE [LARGE SCALE GENOMIC DNA]</scope>
</reference>
<evidence type="ECO:0000313" key="2">
    <source>
        <dbReference type="Proteomes" id="UP000594454"/>
    </source>
</evidence>
<dbReference type="EMBL" id="LR899009">
    <property type="protein sequence ID" value="CAD7079679.1"/>
    <property type="molecule type" value="Genomic_DNA"/>
</dbReference>
<dbReference type="Proteomes" id="UP000594454">
    <property type="component" value="Chromosome 1"/>
</dbReference>
<gene>
    <name evidence="1" type="ORF">HERILL_LOCUS2883</name>
</gene>
<dbReference type="InParanoid" id="A0A7R8YRN7"/>
<organism evidence="1 2">
    <name type="scientific">Hermetia illucens</name>
    <name type="common">Black soldier fly</name>
    <dbReference type="NCBI Taxonomy" id="343691"/>
    <lineage>
        <taxon>Eukaryota</taxon>
        <taxon>Metazoa</taxon>
        <taxon>Ecdysozoa</taxon>
        <taxon>Arthropoda</taxon>
        <taxon>Hexapoda</taxon>
        <taxon>Insecta</taxon>
        <taxon>Pterygota</taxon>
        <taxon>Neoptera</taxon>
        <taxon>Endopterygota</taxon>
        <taxon>Diptera</taxon>
        <taxon>Brachycera</taxon>
        <taxon>Stratiomyomorpha</taxon>
        <taxon>Stratiomyidae</taxon>
        <taxon>Hermetiinae</taxon>
        <taxon>Hermetia</taxon>
    </lineage>
</organism>
<accession>A0A7R8YRN7</accession>